<name>A0A098LMN8_9BACT</name>
<accession>A0A098LMN8</accession>
<proteinExistence type="predicted"/>
<protein>
    <submittedName>
        <fullName evidence="1">Uncharacterized protein</fullName>
    </submittedName>
</protein>
<dbReference type="EMBL" id="BBLT01000016">
    <property type="protein sequence ID" value="GAL87734.1"/>
    <property type="molecule type" value="Genomic_DNA"/>
</dbReference>
<comment type="caution">
    <text evidence="1">The sequence shown here is derived from an EMBL/GenBank/DDBJ whole genome shotgun (WGS) entry which is preliminary data.</text>
</comment>
<sequence length="54" mass="6269">MFLESSPIKDQPIESALTKLDKIIASCEKSRNRNAVLCSILQKYFHQDKKCNRE</sequence>
<gene>
    <name evidence="1" type="ORF">MYP_4965</name>
</gene>
<evidence type="ECO:0000313" key="1">
    <source>
        <dbReference type="EMBL" id="GAL87734.1"/>
    </source>
</evidence>
<reference evidence="1 2" key="1">
    <citation type="submission" date="2014-09" db="EMBL/GenBank/DDBJ databases">
        <title>Sporocytophaga myxococcoides PG-01 genome sequencing.</title>
        <authorList>
            <person name="Liu L."/>
            <person name="Gao P.J."/>
            <person name="Chen G.J."/>
            <person name="Wang L.S."/>
        </authorList>
    </citation>
    <scope>NUCLEOTIDE SEQUENCE [LARGE SCALE GENOMIC DNA]</scope>
    <source>
        <strain evidence="1 2">PG-01</strain>
    </source>
</reference>
<dbReference type="AlphaFoldDB" id="A0A098LMN8"/>
<evidence type="ECO:0000313" key="2">
    <source>
        <dbReference type="Proteomes" id="UP000030185"/>
    </source>
</evidence>
<organism evidence="1 2">
    <name type="scientific">Sporocytophaga myxococcoides</name>
    <dbReference type="NCBI Taxonomy" id="153721"/>
    <lineage>
        <taxon>Bacteria</taxon>
        <taxon>Pseudomonadati</taxon>
        <taxon>Bacteroidota</taxon>
        <taxon>Cytophagia</taxon>
        <taxon>Cytophagales</taxon>
        <taxon>Cytophagaceae</taxon>
        <taxon>Sporocytophaga</taxon>
    </lineage>
</organism>
<dbReference type="STRING" id="153721.MYP_4965"/>
<keyword evidence="2" id="KW-1185">Reference proteome</keyword>
<dbReference type="Proteomes" id="UP000030185">
    <property type="component" value="Unassembled WGS sequence"/>
</dbReference>